<dbReference type="EMBL" id="KE346369">
    <property type="protein sequence ID" value="KJE95348.1"/>
    <property type="molecule type" value="Genomic_DNA"/>
</dbReference>
<name>A0A0D2WU45_CAPO3</name>
<keyword evidence="1" id="KW-0175">Coiled coil</keyword>
<evidence type="ECO:0000256" key="1">
    <source>
        <dbReference type="SAM" id="Coils"/>
    </source>
</evidence>
<feature type="compositionally biased region" description="Low complexity" evidence="2">
    <location>
        <begin position="263"/>
        <end position="288"/>
    </location>
</feature>
<feature type="region of interest" description="Disordered" evidence="2">
    <location>
        <begin position="519"/>
        <end position="599"/>
    </location>
</feature>
<dbReference type="STRING" id="595528.A0A0D2WU45"/>
<dbReference type="RefSeq" id="XP_004345393.1">
    <property type="nucleotide sequence ID" value="XM_004345343.2"/>
</dbReference>
<evidence type="ECO:0000313" key="4">
    <source>
        <dbReference type="Proteomes" id="UP000008743"/>
    </source>
</evidence>
<feature type="region of interest" description="Disordered" evidence="2">
    <location>
        <begin position="79"/>
        <end position="133"/>
    </location>
</feature>
<feature type="compositionally biased region" description="Low complexity" evidence="2">
    <location>
        <begin position="441"/>
        <end position="458"/>
    </location>
</feature>
<proteinExistence type="predicted"/>
<feature type="region of interest" description="Disordered" evidence="2">
    <location>
        <begin position="403"/>
        <end position="458"/>
    </location>
</feature>
<feature type="region of interest" description="Disordered" evidence="2">
    <location>
        <begin position="678"/>
        <end position="744"/>
    </location>
</feature>
<dbReference type="Proteomes" id="UP000008743">
    <property type="component" value="Unassembled WGS sequence"/>
</dbReference>
<feature type="region of interest" description="Disordered" evidence="2">
    <location>
        <begin position="167"/>
        <end position="331"/>
    </location>
</feature>
<organism evidence="3 4">
    <name type="scientific">Capsaspora owczarzaki (strain ATCC 30864)</name>
    <dbReference type="NCBI Taxonomy" id="595528"/>
    <lineage>
        <taxon>Eukaryota</taxon>
        <taxon>Filasterea</taxon>
        <taxon>Capsaspora</taxon>
    </lineage>
</organism>
<feature type="compositionally biased region" description="Basic and acidic residues" evidence="2">
    <location>
        <begin position="559"/>
        <end position="581"/>
    </location>
</feature>
<dbReference type="AlphaFoldDB" id="A0A0D2WU45"/>
<feature type="region of interest" description="Disordered" evidence="2">
    <location>
        <begin position="476"/>
        <end position="500"/>
    </location>
</feature>
<feature type="compositionally biased region" description="Low complexity" evidence="2">
    <location>
        <begin position="481"/>
        <end position="496"/>
    </location>
</feature>
<feature type="compositionally biased region" description="Polar residues" evidence="2">
    <location>
        <begin position="235"/>
        <end position="250"/>
    </location>
</feature>
<feature type="region of interest" description="Disordered" evidence="2">
    <location>
        <begin position="840"/>
        <end position="861"/>
    </location>
</feature>
<dbReference type="InParanoid" id="A0A0D2WU45"/>
<feature type="compositionally biased region" description="Polar residues" evidence="2">
    <location>
        <begin position="519"/>
        <end position="537"/>
    </location>
</feature>
<feature type="compositionally biased region" description="Low complexity" evidence="2">
    <location>
        <begin position="1"/>
        <end position="19"/>
    </location>
</feature>
<feature type="compositionally biased region" description="Low complexity" evidence="2">
    <location>
        <begin position="708"/>
        <end position="724"/>
    </location>
</feature>
<evidence type="ECO:0008006" key="5">
    <source>
        <dbReference type="Google" id="ProtNLM"/>
    </source>
</evidence>
<feature type="compositionally biased region" description="Low complexity" evidence="2">
    <location>
        <begin position="583"/>
        <end position="596"/>
    </location>
</feature>
<feature type="region of interest" description="Disordered" evidence="2">
    <location>
        <begin position="1"/>
        <end position="20"/>
    </location>
</feature>
<feature type="compositionally biased region" description="Polar residues" evidence="2">
    <location>
        <begin position="678"/>
        <end position="688"/>
    </location>
</feature>
<gene>
    <name evidence="3" type="ORF">CAOG_005803</name>
</gene>
<keyword evidence="4" id="KW-1185">Reference proteome</keyword>
<feature type="compositionally biased region" description="Polar residues" evidence="2">
    <location>
        <begin position="309"/>
        <end position="318"/>
    </location>
</feature>
<reference evidence="4" key="1">
    <citation type="submission" date="2011-02" db="EMBL/GenBank/DDBJ databases">
        <title>The Genome Sequence of Capsaspora owczarzaki ATCC 30864.</title>
        <authorList>
            <person name="Russ C."/>
            <person name="Cuomo C."/>
            <person name="Burger G."/>
            <person name="Gray M.W."/>
            <person name="Holland P.W.H."/>
            <person name="King N."/>
            <person name="Lang F.B.F."/>
            <person name="Roger A.J."/>
            <person name="Ruiz-Trillo I."/>
            <person name="Young S.K."/>
            <person name="Zeng Q."/>
            <person name="Gargeya S."/>
            <person name="Alvarado L."/>
            <person name="Berlin A."/>
            <person name="Chapman S.B."/>
            <person name="Chen Z."/>
            <person name="Freedman E."/>
            <person name="Gellesch M."/>
            <person name="Goldberg J."/>
            <person name="Griggs A."/>
            <person name="Gujja S."/>
            <person name="Heilman E."/>
            <person name="Heiman D."/>
            <person name="Howarth C."/>
            <person name="Mehta T."/>
            <person name="Neiman D."/>
            <person name="Pearson M."/>
            <person name="Roberts A."/>
            <person name="Saif S."/>
            <person name="Shea T."/>
            <person name="Shenoy N."/>
            <person name="Sisk P."/>
            <person name="Stolte C."/>
            <person name="Sykes S."/>
            <person name="White J."/>
            <person name="Yandava C."/>
            <person name="Haas B."/>
            <person name="Nusbaum C."/>
            <person name="Birren B."/>
        </authorList>
    </citation>
    <scope>NUCLEOTIDE SEQUENCE</scope>
    <source>
        <strain evidence="4">ATCC 30864</strain>
    </source>
</reference>
<evidence type="ECO:0000256" key="2">
    <source>
        <dbReference type="SAM" id="MobiDB-lite"/>
    </source>
</evidence>
<evidence type="ECO:0000313" key="3">
    <source>
        <dbReference type="EMBL" id="KJE95348.1"/>
    </source>
</evidence>
<feature type="coiled-coil region" evidence="1">
    <location>
        <begin position="354"/>
        <end position="381"/>
    </location>
</feature>
<feature type="compositionally biased region" description="Low complexity" evidence="2">
    <location>
        <begin position="410"/>
        <end position="431"/>
    </location>
</feature>
<accession>A0A0D2WU45</accession>
<protein>
    <recommendedName>
        <fullName evidence="5">TPX2 central domain-containing protein</fullName>
    </recommendedName>
</protein>
<sequence>MENEAPQQQQQQPQEPAQPVLALDLSICDFAADEAAAASGDMDFMWDCDAPGFTDFTSEQEAAADGADSWFDKLTAANAEAGGRPKTSSAHKRSAAPRSFIENGRGTAANEASIESSPLADVPAIPSTTTATTTTAATARGVLNAQLVPMHLRQLATEPMMVDASLPPATPAARRGAPGLPPGSVRAAAASHQPIVQSTPSYARPLTRPQQPGTAAAAAAGQSRIAQYPRPTVNAPASTIRNPTIATSSARPLLTVPITPSFGRPRGAPAAAAAPAATPAYARQQTTAHNQARGLFPPSTPASNNNSNGRSQYPSATPASVRRARLQTEPHITVPITPEFVRRERARVSARQGLSSEDLELQRIMREREELQRARQASRSALTRSLNGLSSYMPVRSTVPLTEPQEFQFSTSTRSRSRSSSVSSSSSANTSVMEDSVATTVRGMNRSRSGSVSSATGAGAMTSLPRFAMPTASVAARNGNSSAPARAPSAAPASSRVTQPVPFQFASSSRGTRASDLTTIPQQNHAAARPSNPQVRSVQRRELTVPISPKLSKSHRSRREPALSSEERQLQEIEAAREKMRARATSAPTHASTSSRQVAVVRRELTVPQSPMLSTRFRNTDRQRNVPAESESHRLPAPVPAIRRQQAPAVSRPVERSEPRITVPQSPMFASRALQMARQQRQESTATSAPIPASVSRRTSARPSMPRSAFSRAIQEAAAAAASAPVESDMPTVDHAEPEEEQAACRADCSFEGEDAELSRLPQTPLSTGLSCTSRPDLEENGWQERLATQRHDRIPFSVVASNASIVVPFPSTKSPFLSRSNSLCVQSELNDVSALQGEMADDDDDSVVRPSAQRPSAQHWDQVVC</sequence>